<evidence type="ECO:0000259" key="2">
    <source>
        <dbReference type="Pfam" id="PF00668"/>
    </source>
</evidence>
<dbReference type="AlphaFoldDB" id="A0A372JF67"/>
<dbReference type="Gene3D" id="3.30.559.30">
    <property type="entry name" value="Nonribosomal peptide synthetase, condensation domain"/>
    <property type="match status" value="1"/>
</dbReference>
<dbReference type="GO" id="GO:0044550">
    <property type="term" value="P:secondary metabolite biosynthetic process"/>
    <property type="evidence" value="ECO:0007669"/>
    <property type="project" value="TreeGrafter"/>
</dbReference>
<feature type="region of interest" description="Disordered" evidence="1">
    <location>
        <begin position="471"/>
        <end position="495"/>
    </location>
</feature>
<dbReference type="OrthoDB" id="2472181at2"/>
<reference evidence="3 4" key="1">
    <citation type="submission" date="2018-08" db="EMBL/GenBank/DDBJ databases">
        <title>Actinomadura jelena sp. nov., a novel Actinomycete isolated from soil in Chad.</title>
        <authorList>
            <person name="Shi L."/>
        </authorList>
    </citation>
    <scope>NUCLEOTIDE SEQUENCE [LARGE SCALE GENOMIC DNA]</scope>
    <source>
        <strain evidence="3 4">NEAU-G17</strain>
    </source>
</reference>
<evidence type="ECO:0000313" key="3">
    <source>
        <dbReference type="EMBL" id="RFU38018.1"/>
    </source>
</evidence>
<dbReference type="GO" id="GO:0043041">
    <property type="term" value="P:amino acid activation for nonribosomal peptide biosynthetic process"/>
    <property type="evidence" value="ECO:0007669"/>
    <property type="project" value="TreeGrafter"/>
</dbReference>
<dbReference type="Pfam" id="PF00668">
    <property type="entry name" value="Condensation"/>
    <property type="match status" value="1"/>
</dbReference>
<dbReference type="EMBL" id="QURH01000885">
    <property type="protein sequence ID" value="RFU38018.1"/>
    <property type="molecule type" value="Genomic_DNA"/>
</dbReference>
<feature type="domain" description="Condensation" evidence="2">
    <location>
        <begin position="40"/>
        <end position="353"/>
    </location>
</feature>
<dbReference type="Gene3D" id="3.30.559.10">
    <property type="entry name" value="Chloramphenicol acetyltransferase-like domain"/>
    <property type="match status" value="1"/>
</dbReference>
<feature type="region of interest" description="Disordered" evidence="1">
    <location>
        <begin position="69"/>
        <end position="96"/>
    </location>
</feature>
<feature type="compositionally biased region" description="Low complexity" evidence="1">
    <location>
        <begin position="479"/>
        <end position="495"/>
    </location>
</feature>
<dbReference type="GO" id="GO:0005737">
    <property type="term" value="C:cytoplasm"/>
    <property type="evidence" value="ECO:0007669"/>
    <property type="project" value="TreeGrafter"/>
</dbReference>
<name>A0A372JF67_9ACTN</name>
<comment type="caution">
    <text evidence="3">The sequence shown here is derived from an EMBL/GenBank/DDBJ whole genome shotgun (WGS) entry which is preliminary data.</text>
</comment>
<dbReference type="InterPro" id="IPR001242">
    <property type="entry name" value="Condensation_dom"/>
</dbReference>
<keyword evidence="4" id="KW-1185">Reference proteome</keyword>
<dbReference type="Proteomes" id="UP000261811">
    <property type="component" value="Unassembled WGS sequence"/>
</dbReference>
<gene>
    <name evidence="3" type="ORF">DZF91_29865</name>
</gene>
<evidence type="ECO:0000313" key="4">
    <source>
        <dbReference type="Proteomes" id="UP000261811"/>
    </source>
</evidence>
<evidence type="ECO:0000256" key="1">
    <source>
        <dbReference type="SAM" id="MobiDB-lite"/>
    </source>
</evidence>
<dbReference type="InterPro" id="IPR023213">
    <property type="entry name" value="CAT-like_dom_sf"/>
</dbReference>
<dbReference type="RefSeq" id="WP_117360436.1">
    <property type="nucleotide sequence ID" value="NZ_QURH01000885.1"/>
</dbReference>
<sequence length="495" mass="53761">MPSEAPFPLSLEQEFLRLQHQNDGSAGDFGPRPISSGGWRLTGDLDVEDFRRALDDVVARHEALRTELLPGEAAGEDGGEGGGWRNLVHPPGPSPALEVHDLTAGDASRQERSEAFLNDVESGTFDMSRVPAFWAHVGRLADDDWIVVLVAHLPVVDVWSLSLVMRDLVELYAARRAGRAPELPEIRQYREYAAHQRTGADEAKAARSYGYWRDRLSGAEAVALPTDRPPVAGEPSGTRCDRFAIDAELGTAAVEFGRSLRCSPFMVLFAAYRVHLLARTGQADAVVWTLSPGPGRRRRWMADTVGYFVNFFPLRTDLTGCRTFRDVVERVRESCLSAFTHEVPFVRLAAEAGEQIAALEQSDRIAERARPGFQMSPNPFVLREQEAGGVGCVAAQRRRSQPLGPDVPDDAILWTAELGAGGELLFAVNSSVDRFDQESMDAMADEFTRVLRAGVGDPEIRLDELTASVRASGGGSGAGSVHASGRAAVAAETTS</sequence>
<organism evidence="3 4">
    <name type="scientific">Actinomadura logoneensis</name>
    <dbReference type="NCBI Taxonomy" id="2293572"/>
    <lineage>
        <taxon>Bacteria</taxon>
        <taxon>Bacillati</taxon>
        <taxon>Actinomycetota</taxon>
        <taxon>Actinomycetes</taxon>
        <taxon>Streptosporangiales</taxon>
        <taxon>Thermomonosporaceae</taxon>
        <taxon>Actinomadura</taxon>
    </lineage>
</organism>
<proteinExistence type="predicted"/>
<accession>A0A372JF67</accession>
<dbReference type="GO" id="GO:0008610">
    <property type="term" value="P:lipid biosynthetic process"/>
    <property type="evidence" value="ECO:0007669"/>
    <property type="project" value="UniProtKB-ARBA"/>
</dbReference>
<dbReference type="PANTHER" id="PTHR45527:SF1">
    <property type="entry name" value="FATTY ACID SYNTHASE"/>
    <property type="match status" value="1"/>
</dbReference>
<dbReference type="GO" id="GO:0003824">
    <property type="term" value="F:catalytic activity"/>
    <property type="evidence" value="ECO:0007669"/>
    <property type="project" value="InterPro"/>
</dbReference>
<protein>
    <submittedName>
        <fullName evidence="3">Condensation protein</fullName>
    </submittedName>
</protein>
<dbReference type="SUPFAM" id="SSF52777">
    <property type="entry name" value="CoA-dependent acyltransferases"/>
    <property type="match status" value="2"/>
</dbReference>
<dbReference type="GO" id="GO:0031177">
    <property type="term" value="F:phosphopantetheine binding"/>
    <property type="evidence" value="ECO:0007669"/>
    <property type="project" value="TreeGrafter"/>
</dbReference>
<dbReference type="PANTHER" id="PTHR45527">
    <property type="entry name" value="NONRIBOSOMAL PEPTIDE SYNTHETASE"/>
    <property type="match status" value="1"/>
</dbReference>